<dbReference type="Proteomes" id="UP000018895">
    <property type="component" value="Unassembled WGS sequence"/>
</dbReference>
<dbReference type="GO" id="GO:0005886">
    <property type="term" value="C:plasma membrane"/>
    <property type="evidence" value="ECO:0007669"/>
    <property type="project" value="UniProtKB-SubCell"/>
</dbReference>
<reference evidence="16" key="1">
    <citation type="journal article" date="2014" name="Genome Announc.">
        <title>Draft Genome Sequences of Three Alkaliphilic Bacillus Strains, Bacillus wakoensis JCM 9140T, Bacillus akibai JCM 9157T, and Bacillus hemicellulosilyticus JCM 9152T.</title>
        <authorList>
            <person name="Yuki M."/>
            <person name="Oshima K."/>
            <person name="Suda W."/>
            <person name="Oshida Y."/>
            <person name="Kitamura K."/>
            <person name="Iida T."/>
            <person name="Hattori M."/>
            <person name="Ohkuma M."/>
        </authorList>
    </citation>
    <scope>NUCLEOTIDE SEQUENCE [LARGE SCALE GENOMIC DNA]</scope>
    <source>
        <strain evidence="16">JCM 9152</strain>
    </source>
</reference>
<evidence type="ECO:0000313" key="16">
    <source>
        <dbReference type="EMBL" id="GAE29753.1"/>
    </source>
</evidence>
<keyword evidence="13 14" id="KW-0472">Membrane</keyword>
<evidence type="ECO:0000256" key="8">
    <source>
        <dbReference type="ARBA" id="ARBA00022741"/>
    </source>
</evidence>
<dbReference type="GO" id="GO:0000155">
    <property type="term" value="F:phosphorelay sensor kinase activity"/>
    <property type="evidence" value="ECO:0007669"/>
    <property type="project" value="InterPro"/>
</dbReference>
<keyword evidence="6" id="KW-0808">Transferase</keyword>
<proteinExistence type="predicted"/>
<accession>W4QDI7</accession>
<gene>
    <name evidence="16" type="ORF">JCM9152_1134</name>
</gene>
<dbReference type="Gene3D" id="1.10.287.130">
    <property type="match status" value="1"/>
</dbReference>
<dbReference type="Pfam" id="PF02518">
    <property type="entry name" value="HATPase_c"/>
    <property type="match status" value="1"/>
</dbReference>
<dbReference type="PRINTS" id="PR00344">
    <property type="entry name" value="BCTRLSENSOR"/>
</dbReference>
<keyword evidence="17" id="KW-1185">Reference proteome</keyword>
<dbReference type="InterPro" id="IPR003661">
    <property type="entry name" value="HisK_dim/P_dom"/>
</dbReference>
<evidence type="ECO:0000256" key="14">
    <source>
        <dbReference type="SAM" id="Phobius"/>
    </source>
</evidence>
<dbReference type="InterPro" id="IPR036097">
    <property type="entry name" value="HisK_dim/P_sf"/>
</dbReference>
<keyword evidence="4" id="KW-1003">Cell membrane</keyword>
<keyword evidence="10" id="KW-0067">ATP-binding</keyword>
<evidence type="ECO:0000256" key="2">
    <source>
        <dbReference type="ARBA" id="ARBA00004651"/>
    </source>
</evidence>
<evidence type="ECO:0000256" key="4">
    <source>
        <dbReference type="ARBA" id="ARBA00022475"/>
    </source>
</evidence>
<evidence type="ECO:0000256" key="5">
    <source>
        <dbReference type="ARBA" id="ARBA00022553"/>
    </source>
</evidence>
<dbReference type="Gene3D" id="1.10.3720.10">
    <property type="entry name" value="MetI-like"/>
    <property type="match status" value="1"/>
</dbReference>
<dbReference type="Gene3D" id="3.30.565.10">
    <property type="entry name" value="Histidine kinase-like ATPase, C-terminal domain"/>
    <property type="match status" value="1"/>
</dbReference>
<feature type="transmembrane region" description="Helical" evidence="14">
    <location>
        <begin position="80"/>
        <end position="99"/>
    </location>
</feature>
<dbReference type="PROSITE" id="PS50109">
    <property type="entry name" value="HIS_KIN"/>
    <property type="match status" value="1"/>
</dbReference>
<dbReference type="STRING" id="1236971.JCM9152_1134"/>
<dbReference type="SMART" id="SM00387">
    <property type="entry name" value="HATPase_c"/>
    <property type="match status" value="1"/>
</dbReference>
<keyword evidence="8" id="KW-0547">Nucleotide-binding</keyword>
<comment type="caution">
    <text evidence="16">The sequence shown here is derived from an EMBL/GenBank/DDBJ whole genome shotgun (WGS) entry which is preliminary data.</text>
</comment>
<dbReference type="FunFam" id="3.30.565.10:FF:000013">
    <property type="entry name" value="Two-component sensor histidine kinase"/>
    <property type="match status" value="1"/>
</dbReference>
<dbReference type="EMBL" id="BAUU01000006">
    <property type="protein sequence ID" value="GAE29753.1"/>
    <property type="molecule type" value="Genomic_DNA"/>
</dbReference>
<organism evidence="16 17">
    <name type="scientific">Halalkalibacter hemicellulosilyticusJCM 9152</name>
    <dbReference type="NCBI Taxonomy" id="1236971"/>
    <lineage>
        <taxon>Bacteria</taxon>
        <taxon>Bacillati</taxon>
        <taxon>Bacillota</taxon>
        <taxon>Bacilli</taxon>
        <taxon>Bacillales</taxon>
        <taxon>Bacillaceae</taxon>
        <taxon>Halalkalibacter</taxon>
    </lineage>
</organism>
<evidence type="ECO:0000256" key="13">
    <source>
        <dbReference type="ARBA" id="ARBA00023136"/>
    </source>
</evidence>
<evidence type="ECO:0000256" key="10">
    <source>
        <dbReference type="ARBA" id="ARBA00022840"/>
    </source>
</evidence>
<dbReference type="InterPro" id="IPR005467">
    <property type="entry name" value="His_kinase_dom"/>
</dbReference>
<dbReference type="InterPro" id="IPR035906">
    <property type="entry name" value="MetI-like_sf"/>
</dbReference>
<dbReference type="InterPro" id="IPR050398">
    <property type="entry name" value="HssS/ArlS-like"/>
</dbReference>
<dbReference type="InterPro" id="IPR036890">
    <property type="entry name" value="HATPase_C_sf"/>
</dbReference>
<keyword evidence="9 16" id="KW-0418">Kinase</keyword>
<dbReference type="EC" id="2.7.13.3" evidence="3"/>
<keyword evidence="7 14" id="KW-0812">Transmembrane</keyword>
<dbReference type="PANTHER" id="PTHR45528:SF1">
    <property type="entry name" value="SENSOR HISTIDINE KINASE CPXA"/>
    <property type="match status" value="1"/>
</dbReference>
<comment type="catalytic activity">
    <reaction evidence="1">
        <text>ATP + protein L-histidine = ADP + protein N-phospho-L-histidine.</text>
        <dbReference type="EC" id="2.7.13.3"/>
    </reaction>
</comment>
<evidence type="ECO:0000256" key="12">
    <source>
        <dbReference type="ARBA" id="ARBA00023012"/>
    </source>
</evidence>
<dbReference type="InterPro" id="IPR004358">
    <property type="entry name" value="Sig_transdc_His_kin-like_C"/>
</dbReference>
<evidence type="ECO:0000256" key="3">
    <source>
        <dbReference type="ARBA" id="ARBA00012438"/>
    </source>
</evidence>
<dbReference type="SUPFAM" id="SSF55874">
    <property type="entry name" value="ATPase domain of HSP90 chaperone/DNA topoisomerase II/histidine kinase"/>
    <property type="match status" value="1"/>
</dbReference>
<dbReference type="FunFam" id="1.10.287.130:FF:000008">
    <property type="entry name" value="Two-component sensor histidine kinase"/>
    <property type="match status" value="1"/>
</dbReference>
<keyword evidence="12" id="KW-0902">Two-component regulatory system</keyword>
<feature type="domain" description="Histidine kinase" evidence="15">
    <location>
        <begin position="166"/>
        <end position="376"/>
    </location>
</feature>
<evidence type="ECO:0000313" key="17">
    <source>
        <dbReference type="Proteomes" id="UP000018895"/>
    </source>
</evidence>
<comment type="subcellular location">
    <subcellularLocation>
        <location evidence="2">Cell membrane</location>
        <topology evidence="2">Multi-pass membrane protein</topology>
    </subcellularLocation>
</comment>
<keyword evidence="5" id="KW-0597">Phosphoprotein</keyword>
<evidence type="ECO:0000256" key="9">
    <source>
        <dbReference type="ARBA" id="ARBA00022777"/>
    </source>
</evidence>
<dbReference type="CDD" id="cd00082">
    <property type="entry name" value="HisKA"/>
    <property type="match status" value="1"/>
</dbReference>
<evidence type="ECO:0000256" key="11">
    <source>
        <dbReference type="ARBA" id="ARBA00022989"/>
    </source>
</evidence>
<protein>
    <recommendedName>
        <fullName evidence="3">histidine kinase</fullName>
        <ecNumber evidence="3">2.7.13.3</ecNumber>
    </recommendedName>
</protein>
<dbReference type="InterPro" id="IPR003594">
    <property type="entry name" value="HATPase_dom"/>
</dbReference>
<evidence type="ECO:0000256" key="6">
    <source>
        <dbReference type="ARBA" id="ARBA00022679"/>
    </source>
</evidence>
<dbReference type="SMART" id="SM00388">
    <property type="entry name" value="HisKA"/>
    <property type="match status" value="1"/>
</dbReference>
<keyword evidence="11 14" id="KW-1133">Transmembrane helix</keyword>
<evidence type="ECO:0000256" key="1">
    <source>
        <dbReference type="ARBA" id="ARBA00000085"/>
    </source>
</evidence>
<dbReference type="GO" id="GO:0005524">
    <property type="term" value="F:ATP binding"/>
    <property type="evidence" value="ECO:0007669"/>
    <property type="project" value="UniProtKB-KW"/>
</dbReference>
<dbReference type="AlphaFoldDB" id="W4QDI7"/>
<name>W4QDI7_9BACI</name>
<dbReference type="PANTHER" id="PTHR45528">
    <property type="entry name" value="SENSOR HISTIDINE KINASE CPXA"/>
    <property type="match status" value="1"/>
</dbReference>
<evidence type="ECO:0000256" key="7">
    <source>
        <dbReference type="ARBA" id="ARBA00022692"/>
    </source>
</evidence>
<sequence length="376" mass="42761">MLNTFFIAGTLVQAVLLKDFMKDPFKRNEKWEKALLYRGWLTLQEAFANRHLTTKIILLLAITFGFGLAFSLVFFEPIFIIPYGIGFVIIGVPVLFLLFKQIGFFNRIVKHTEELANGRLEANLPEKGKSMLAKHAQHINILKSGVKTSQREQAKSERLKTELISNVSHDLRTPLTSIITYVELLKSADLNKDDRDAYTEIIDRKSKRLKVLIDDLFEASKMASGNIELVKKQVDLVQLLQQALAEYNEAMNESNLQFRISTPDTPIYANVDGQKIWRMFDNLIGNIFNYSLEHTRVYISIEQKKDTAMIIFKNVTKYELGGSVDELFERFKRGDTSRHTEGSGLGLAIAKSIVDLHGGQLDIEVDGDLFKVIVVI</sequence>
<feature type="transmembrane region" description="Helical" evidence="14">
    <location>
        <begin position="56"/>
        <end position="74"/>
    </location>
</feature>
<evidence type="ECO:0000259" key="15">
    <source>
        <dbReference type="PROSITE" id="PS50109"/>
    </source>
</evidence>
<dbReference type="Pfam" id="PF00512">
    <property type="entry name" value="HisKA"/>
    <property type="match status" value="1"/>
</dbReference>
<dbReference type="SUPFAM" id="SSF47384">
    <property type="entry name" value="Homodimeric domain of signal transducing histidine kinase"/>
    <property type="match status" value="1"/>
</dbReference>